<dbReference type="Pfam" id="PF01509">
    <property type="entry name" value="TruB_N"/>
    <property type="match status" value="1"/>
</dbReference>
<dbReference type="OrthoDB" id="9995526at2759"/>
<evidence type="ECO:0000256" key="6">
    <source>
        <dbReference type="SAM" id="MobiDB-lite"/>
    </source>
</evidence>
<proteinExistence type="inferred from homology"/>
<dbReference type="HAMAP" id="MF_01080">
    <property type="entry name" value="TruB_bact"/>
    <property type="match status" value="1"/>
</dbReference>
<name>A0A8H3EJM1_9LECA</name>
<keyword evidence="9" id="KW-1185">Reference proteome</keyword>
<dbReference type="EMBL" id="CAJPDQ010000003">
    <property type="protein sequence ID" value="CAF9906558.1"/>
    <property type="molecule type" value="Genomic_DNA"/>
</dbReference>
<dbReference type="GO" id="GO:0003723">
    <property type="term" value="F:RNA binding"/>
    <property type="evidence" value="ECO:0007669"/>
    <property type="project" value="InterPro"/>
</dbReference>
<organism evidence="8 9">
    <name type="scientific">Gomphillus americanus</name>
    <dbReference type="NCBI Taxonomy" id="1940652"/>
    <lineage>
        <taxon>Eukaryota</taxon>
        <taxon>Fungi</taxon>
        <taxon>Dikarya</taxon>
        <taxon>Ascomycota</taxon>
        <taxon>Pezizomycotina</taxon>
        <taxon>Lecanoromycetes</taxon>
        <taxon>OSLEUM clade</taxon>
        <taxon>Ostropomycetidae</taxon>
        <taxon>Ostropales</taxon>
        <taxon>Graphidaceae</taxon>
        <taxon>Gomphilloideae</taxon>
        <taxon>Gomphillus</taxon>
    </lineage>
</organism>
<dbReference type="InterPro" id="IPR020103">
    <property type="entry name" value="PsdUridine_synth_cat_dom_sf"/>
</dbReference>
<feature type="region of interest" description="Disordered" evidence="6">
    <location>
        <begin position="234"/>
        <end position="297"/>
    </location>
</feature>
<evidence type="ECO:0000256" key="3">
    <source>
        <dbReference type="ARBA" id="ARBA00012787"/>
    </source>
</evidence>
<dbReference type="PANTHER" id="PTHR13767">
    <property type="entry name" value="TRNA-PSEUDOURIDINE SYNTHASE"/>
    <property type="match status" value="1"/>
</dbReference>
<feature type="compositionally biased region" description="Polar residues" evidence="6">
    <location>
        <begin position="268"/>
        <end position="285"/>
    </location>
</feature>
<comment type="caution">
    <text evidence="8">The sequence shown here is derived from an EMBL/GenBank/DDBJ whole genome shotgun (WGS) entry which is preliminary data.</text>
</comment>
<feature type="region of interest" description="Disordered" evidence="6">
    <location>
        <begin position="370"/>
        <end position="395"/>
    </location>
</feature>
<evidence type="ECO:0000259" key="7">
    <source>
        <dbReference type="Pfam" id="PF01509"/>
    </source>
</evidence>
<dbReference type="GO" id="GO:0005634">
    <property type="term" value="C:nucleus"/>
    <property type="evidence" value="ECO:0007669"/>
    <property type="project" value="TreeGrafter"/>
</dbReference>
<evidence type="ECO:0000256" key="2">
    <source>
        <dbReference type="ARBA" id="ARBA00008999"/>
    </source>
</evidence>
<accession>A0A8H3EJM1</accession>
<dbReference type="InterPro" id="IPR014780">
    <property type="entry name" value="tRNA_psdUridine_synth_TruB"/>
</dbReference>
<keyword evidence="5" id="KW-0413">Isomerase</keyword>
<dbReference type="GO" id="GO:1990481">
    <property type="term" value="P:mRNA pseudouridine synthesis"/>
    <property type="evidence" value="ECO:0007669"/>
    <property type="project" value="TreeGrafter"/>
</dbReference>
<evidence type="ECO:0000313" key="8">
    <source>
        <dbReference type="EMBL" id="CAF9906558.1"/>
    </source>
</evidence>
<dbReference type="Gene3D" id="3.30.2350.10">
    <property type="entry name" value="Pseudouridine synthase"/>
    <property type="match status" value="1"/>
</dbReference>
<dbReference type="GO" id="GO:0160148">
    <property type="term" value="F:tRNA pseudouridine(55) synthase activity"/>
    <property type="evidence" value="ECO:0007669"/>
    <property type="project" value="UniProtKB-EC"/>
</dbReference>
<keyword evidence="4" id="KW-0819">tRNA processing</keyword>
<dbReference type="EC" id="5.4.99.25" evidence="3"/>
<dbReference type="GO" id="GO:0006400">
    <property type="term" value="P:tRNA modification"/>
    <property type="evidence" value="ECO:0007669"/>
    <property type="project" value="TreeGrafter"/>
</dbReference>
<sequence>MELPAASKIFEGVFAKALVAINKPAGISSAQVVREVKNAFTKSAYFRPWLEEEQQRRMKEGIRQNKRRNSTHRKVEIKVGHGGTLDPGATGCLVIGIGNGTKQLTTFIESRKSYDTVVLFGAATDSYDKEGKVLAKAPFDHLTKAKVEKALEQFRGDIKQQPPIFSALKMDGAKLYEYARSGKEPPREIIARPAKVYHLEMMEWLEPGTHGHTWPTTQASDEEIAAGHKLLQLPKSAKDEPQLDEEMGIKRKRSMSPELVKSNKEQKLTANSSDTNTAKQINTTLEKPEDPPEQPPATRLTMHVGSGFYVRSLCHDLGKAVDSLALMASLVRTNQGPFTLGENVLAYEDLTAGEKVWQPKIQAALEKWSQRLASARSSDGDTKNAPEILKATETA</sequence>
<dbReference type="Proteomes" id="UP000664169">
    <property type="component" value="Unassembled WGS sequence"/>
</dbReference>
<dbReference type="InterPro" id="IPR002501">
    <property type="entry name" value="PsdUridine_synth_N"/>
</dbReference>
<protein>
    <recommendedName>
        <fullName evidence="3">tRNA pseudouridine(55) synthase</fullName>
        <ecNumber evidence="3">5.4.99.25</ecNumber>
    </recommendedName>
</protein>
<comment type="similarity">
    <text evidence="2">Belongs to the pseudouridine synthase TruB family.</text>
</comment>
<comment type="catalytic activity">
    <reaction evidence="1">
        <text>a uridine in mRNA = a pseudouridine in mRNA</text>
        <dbReference type="Rhea" id="RHEA:56644"/>
        <dbReference type="Rhea" id="RHEA-COMP:14658"/>
        <dbReference type="Rhea" id="RHEA-COMP:14659"/>
        <dbReference type="ChEBI" id="CHEBI:65314"/>
        <dbReference type="ChEBI" id="CHEBI:65315"/>
    </reaction>
</comment>
<feature type="domain" description="Pseudouridine synthase II N-terminal" evidence="7">
    <location>
        <begin position="76"/>
        <end position="207"/>
    </location>
</feature>
<dbReference type="SUPFAM" id="SSF55120">
    <property type="entry name" value="Pseudouridine synthase"/>
    <property type="match status" value="1"/>
</dbReference>
<reference evidence="8" key="1">
    <citation type="submission" date="2021-03" db="EMBL/GenBank/DDBJ databases">
        <authorList>
            <person name="Tagirdzhanova G."/>
        </authorList>
    </citation>
    <scope>NUCLEOTIDE SEQUENCE</scope>
</reference>
<gene>
    <name evidence="8" type="ORF">GOMPHAMPRED_004783</name>
</gene>
<dbReference type="AlphaFoldDB" id="A0A8H3EJM1"/>
<dbReference type="PANTHER" id="PTHR13767:SF2">
    <property type="entry name" value="PSEUDOURIDYLATE SYNTHASE TRUB1"/>
    <property type="match status" value="1"/>
</dbReference>
<evidence type="ECO:0000256" key="1">
    <source>
        <dbReference type="ARBA" id="ARBA00001166"/>
    </source>
</evidence>
<evidence type="ECO:0000256" key="5">
    <source>
        <dbReference type="ARBA" id="ARBA00023235"/>
    </source>
</evidence>
<evidence type="ECO:0000256" key="4">
    <source>
        <dbReference type="ARBA" id="ARBA00022694"/>
    </source>
</evidence>
<evidence type="ECO:0000313" key="9">
    <source>
        <dbReference type="Proteomes" id="UP000664169"/>
    </source>
</evidence>